<dbReference type="PANTHER" id="PTHR41339:SF1">
    <property type="entry name" value="SECRETED PROTEIN"/>
    <property type="match status" value="1"/>
</dbReference>
<evidence type="ECO:0000256" key="1">
    <source>
        <dbReference type="SAM" id="SignalP"/>
    </source>
</evidence>
<keyword evidence="3" id="KW-1185">Reference proteome</keyword>
<comment type="caution">
    <text evidence="2">The sequence shown here is derived from an EMBL/GenBank/DDBJ whole genome shotgun (WGS) entry which is preliminary data.</text>
</comment>
<accession>A0A934RNS7</accession>
<dbReference type="PANTHER" id="PTHR41339">
    <property type="entry name" value="LIPL48"/>
    <property type="match status" value="1"/>
</dbReference>
<keyword evidence="1" id="KW-0732">Signal</keyword>
<dbReference type="SMART" id="SM00710">
    <property type="entry name" value="PbH1"/>
    <property type="match status" value="5"/>
</dbReference>
<organism evidence="2 3">
    <name type="scientific">Roseibacillus ishigakijimensis</name>
    <dbReference type="NCBI Taxonomy" id="454146"/>
    <lineage>
        <taxon>Bacteria</taxon>
        <taxon>Pseudomonadati</taxon>
        <taxon>Verrucomicrobiota</taxon>
        <taxon>Verrucomicrobiia</taxon>
        <taxon>Verrucomicrobiales</taxon>
        <taxon>Verrucomicrobiaceae</taxon>
        <taxon>Roseibacillus</taxon>
    </lineage>
</organism>
<feature type="signal peptide" evidence="1">
    <location>
        <begin position="1"/>
        <end position="21"/>
    </location>
</feature>
<evidence type="ECO:0000313" key="3">
    <source>
        <dbReference type="Proteomes" id="UP000604083"/>
    </source>
</evidence>
<dbReference type="RefSeq" id="WP_200391640.1">
    <property type="nucleotide sequence ID" value="NZ_JAENIO010000019.1"/>
</dbReference>
<sequence>MRTNPKLITLLVTGVAAPVFASEITIETVTGDITTDTVWDSDTNNDGVVDKVYFLDSSVSVKDAAYGDSWEAGDAKVTLTIEPGTVIAGTGSDAGTSGAQVGSLVITRSGMIHAQGTAEDPIIFTSASQAEVMFACDIDGDEFTVSEPLDPVVDGGEWGGVIVLGNAPINFTSGSSNVGETSIEGFPAGSSADIVFGGDIADDNSGVLEYVRIEFGGFEFDENEEINGLTLGGVGSGTTVRYVEVLGNTDDGFEFFGGTVSTSHLVSAFNQDESFDFDQGHQGTHQFLFAVQSTISDNAVEADGGDGDTKTAEPLTLTKVYNATFVGGGADATPSGHIFRLKDNFGGQFHNSIFTGYKGAAFRVDDQPTANQVGVNMNFTNNIFGEIGSASTGDNSAAGDDLLAQAGNTPLGTSPQFADLVREGGEVSSIDPRPILSGPAWAGDITPGAPAPAKFKGAFGAKNWAAGWTFLDEAGYFSNTFAALAVTVEKVSGDITEDTTWDSDTNDDGVVDKIYFFDSAVAVKTADYGDGWTAGGEKVTLTIEPGTVIAGTGSDAGSSGAQVGSLLVTRSGMIDARGEENCPIIFTSASEAEYRYGVDVDGDDFVVDVPNDPVFDGGEWGGVILLGNAPINFTSGSTNVGETSIEGFPAGSSADIVFGGEIADDSSGIMEYVRIEFGGFEFDSNEEINGLTMGGVGSGTTLRYIEVVGNTDDGFEYFGGTVNTSHLVSFFNQDESFDLDQGHQGTHQFLFAVQSTLSDNGTEADGGDGDEKGLEPFTLAKFYNVTYIGGGEESSAGNAFRLKENFAGQFHNSIFTDYKGAVIRMDDQLTEDQVGVNLNFTNNLFGSFGATATGDNASGGDALLAQSGNTAINTDPELLGLVRGSEGDVVSVDPRPALTSPAYGSALTQGGLWAANYRGAFGDENWARTWTYMSENGYLAESFIPNQFNRQVTVEHVAGDITADTTWDSDTNGDGLVDKIYFLDSAVAVKDASYGDGGSWSEGGNKVTLTIKPGTVIAGTGSDAGSSGAQVGAVVVTRAGRIQAQGTANNPIIFTSASEAEYRYGVDVDGDDFVVDTAGDPAVDGGEWGGVILLGSAPINFTSGSANVGETSIEGFPAGSSADIVYGGSSPTDDSGILEYVRIEFGGFEFDVNEEINGLTMGGVGSGTTVRFVEVVGNTDDGFEYFGGTVDTSHLVSFFNQDESFDLDQGHQGRHQFLFAVQSTLSDNGTEADGGDGDDKTLTPLTSAQFYNVTYVGGGEEGPSGNNGFRLKDNFAGQFHNSIFTDFGGAAVRMDDQTTANQVGVNLCFQHNVFGAFVGGATTGDNAADAATLLAQAGNSAVGTDPQLSLLVRTDGEVSAIDPRPALAGPAWGTTLLDGAPTEVDYRGAFGTSNWAHTWTYMSNHGYFNPSFEELSTPEATVVVKGDEAAGIEIVSCGMGEVAGTFDITFTTSADATYKVTGSLDLNGFPTEIETGIAGTGSEVTVTVDIPGGADTPRYFFQVSAE</sequence>
<dbReference type="EMBL" id="JAENIO010000019">
    <property type="protein sequence ID" value="MBK1834205.1"/>
    <property type="molecule type" value="Genomic_DNA"/>
</dbReference>
<proteinExistence type="predicted"/>
<protein>
    <submittedName>
        <fullName evidence="2">Uncharacterized protein</fullName>
    </submittedName>
</protein>
<dbReference type="InterPro" id="IPR006626">
    <property type="entry name" value="PbH1"/>
</dbReference>
<feature type="chain" id="PRO_5037921407" evidence="1">
    <location>
        <begin position="22"/>
        <end position="1506"/>
    </location>
</feature>
<name>A0A934RNS7_9BACT</name>
<reference evidence="2" key="1">
    <citation type="submission" date="2021-01" db="EMBL/GenBank/DDBJ databases">
        <title>Modified the classification status of verrucomicrobia.</title>
        <authorList>
            <person name="Feng X."/>
        </authorList>
    </citation>
    <scope>NUCLEOTIDE SEQUENCE</scope>
    <source>
        <strain evidence="2">KCTC 12986</strain>
    </source>
</reference>
<dbReference type="Proteomes" id="UP000604083">
    <property type="component" value="Unassembled WGS sequence"/>
</dbReference>
<evidence type="ECO:0000313" key="2">
    <source>
        <dbReference type="EMBL" id="MBK1834205.1"/>
    </source>
</evidence>
<gene>
    <name evidence="2" type="ORF">JIN78_09040</name>
</gene>